<dbReference type="Proteomes" id="UP001630127">
    <property type="component" value="Unassembled WGS sequence"/>
</dbReference>
<name>A0ABD2YJH6_9GENT</name>
<organism evidence="1 2">
    <name type="scientific">Cinchona calisaya</name>
    <dbReference type="NCBI Taxonomy" id="153742"/>
    <lineage>
        <taxon>Eukaryota</taxon>
        <taxon>Viridiplantae</taxon>
        <taxon>Streptophyta</taxon>
        <taxon>Embryophyta</taxon>
        <taxon>Tracheophyta</taxon>
        <taxon>Spermatophyta</taxon>
        <taxon>Magnoliopsida</taxon>
        <taxon>eudicotyledons</taxon>
        <taxon>Gunneridae</taxon>
        <taxon>Pentapetalae</taxon>
        <taxon>asterids</taxon>
        <taxon>lamiids</taxon>
        <taxon>Gentianales</taxon>
        <taxon>Rubiaceae</taxon>
        <taxon>Cinchonoideae</taxon>
        <taxon>Cinchoneae</taxon>
        <taxon>Cinchona</taxon>
    </lineage>
</organism>
<evidence type="ECO:0000313" key="2">
    <source>
        <dbReference type="Proteomes" id="UP001630127"/>
    </source>
</evidence>
<reference evidence="1 2" key="1">
    <citation type="submission" date="2024-11" db="EMBL/GenBank/DDBJ databases">
        <title>A near-complete genome assembly of Cinchona calisaya.</title>
        <authorList>
            <person name="Lian D.C."/>
            <person name="Zhao X.W."/>
            <person name="Wei L."/>
        </authorList>
    </citation>
    <scope>NUCLEOTIDE SEQUENCE [LARGE SCALE GENOMIC DNA]</scope>
    <source>
        <tissue evidence="1">Nenye</tissue>
    </source>
</reference>
<dbReference type="AlphaFoldDB" id="A0ABD2YJH6"/>
<evidence type="ECO:0000313" key="1">
    <source>
        <dbReference type="EMBL" id="KAL3507158.1"/>
    </source>
</evidence>
<comment type="caution">
    <text evidence="1">The sequence shown here is derived from an EMBL/GenBank/DDBJ whole genome shotgun (WGS) entry which is preliminary data.</text>
</comment>
<proteinExistence type="predicted"/>
<dbReference type="EMBL" id="JBJUIK010000013">
    <property type="protein sequence ID" value="KAL3507158.1"/>
    <property type="molecule type" value="Genomic_DNA"/>
</dbReference>
<keyword evidence="2" id="KW-1185">Reference proteome</keyword>
<accession>A0ABD2YJH6</accession>
<gene>
    <name evidence="1" type="ORF">ACH5RR_032540</name>
</gene>
<sequence length="111" mass="12377">MEAKVLPRNSQTPIVVDAEPLTTFFSMSRRSTASFRYSLALVTHKSTRELITTEPGLSPDTEEVPQNQHLLTMMVTVAGVGPSSSHYLKGSHKNPTQRYIYSRGKRPHHGV</sequence>
<protein>
    <submittedName>
        <fullName evidence="1">Uncharacterized protein</fullName>
    </submittedName>
</protein>